<evidence type="ECO:0000313" key="1">
    <source>
        <dbReference type="EMBL" id="VDD85749.1"/>
    </source>
</evidence>
<proteinExistence type="predicted"/>
<accession>A0A0N4UUU8</accession>
<evidence type="ECO:0000313" key="3">
    <source>
        <dbReference type="WBParaSite" id="EVEC_0000118401-mRNA-1"/>
    </source>
</evidence>
<reference evidence="3" key="1">
    <citation type="submission" date="2017-02" db="UniProtKB">
        <authorList>
            <consortium name="WormBaseParasite"/>
        </authorList>
    </citation>
    <scope>IDENTIFICATION</scope>
</reference>
<reference evidence="1 2" key="2">
    <citation type="submission" date="2018-10" db="EMBL/GenBank/DDBJ databases">
        <authorList>
            <consortium name="Pathogen Informatics"/>
        </authorList>
    </citation>
    <scope>NUCLEOTIDE SEQUENCE [LARGE SCALE GENOMIC DNA]</scope>
</reference>
<gene>
    <name evidence="1" type="ORF">EVEC_LOCUS892</name>
</gene>
<sequence>MADGLDCSCFGVAPNISANQQQQTLLQPQGLVGSQQMIHPNIAGLPMHSPFNTPLMQLQGMQTGPVFP</sequence>
<dbReference type="WBParaSite" id="EVEC_0000118401-mRNA-1">
    <property type="protein sequence ID" value="EVEC_0000118401-mRNA-1"/>
    <property type="gene ID" value="EVEC_0000118401"/>
</dbReference>
<protein>
    <submittedName>
        <fullName evidence="3">Clathrin assembly protein</fullName>
    </submittedName>
</protein>
<organism evidence="3">
    <name type="scientific">Enterobius vermicularis</name>
    <name type="common">Human pinworm</name>
    <dbReference type="NCBI Taxonomy" id="51028"/>
    <lineage>
        <taxon>Eukaryota</taxon>
        <taxon>Metazoa</taxon>
        <taxon>Ecdysozoa</taxon>
        <taxon>Nematoda</taxon>
        <taxon>Chromadorea</taxon>
        <taxon>Rhabditida</taxon>
        <taxon>Spirurina</taxon>
        <taxon>Oxyuridomorpha</taxon>
        <taxon>Oxyuroidea</taxon>
        <taxon>Oxyuridae</taxon>
        <taxon>Enterobius</taxon>
    </lineage>
</organism>
<keyword evidence="2" id="KW-1185">Reference proteome</keyword>
<dbReference type="AlphaFoldDB" id="A0A0N4UUU8"/>
<name>A0A0N4UUU8_ENTVE</name>
<dbReference type="Proteomes" id="UP000274131">
    <property type="component" value="Unassembled WGS sequence"/>
</dbReference>
<dbReference type="EMBL" id="UXUI01007147">
    <property type="protein sequence ID" value="VDD85749.1"/>
    <property type="molecule type" value="Genomic_DNA"/>
</dbReference>
<evidence type="ECO:0000313" key="2">
    <source>
        <dbReference type="Proteomes" id="UP000274131"/>
    </source>
</evidence>